<gene>
    <name evidence="2" type="ORF">SAMN05421739_102478</name>
</gene>
<evidence type="ECO:0000313" key="2">
    <source>
        <dbReference type="EMBL" id="SFG42527.1"/>
    </source>
</evidence>
<reference evidence="3" key="1">
    <citation type="submission" date="2016-10" db="EMBL/GenBank/DDBJ databases">
        <authorList>
            <person name="Varghese N."/>
            <person name="Submissions S."/>
        </authorList>
    </citation>
    <scope>NUCLEOTIDE SEQUENCE [LARGE SCALE GENOMIC DNA]</scope>
    <source>
        <strain evidence="3">LP51</strain>
    </source>
</reference>
<evidence type="ECO:0000256" key="1">
    <source>
        <dbReference type="SAM" id="Phobius"/>
    </source>
</evidence>
<dbReference type="Proteomes" id="UP000198724">
    <property type="component" value="Unassembled WGS sequence"/>
</dbReference>
<name>A0A1I2RV58_9BACT</name>
<dbReference type="OrthoDB" id="1493032at2"/>
<keyword evidence="1" id="KW-1133">Transmembrane helix</keyword>
<dbReference type="Pfam" id="PF25589">
    <property type="entry name" value="DUF7935"/>
    <property type="match status" value="1"/>
</dbReference>
<sequence>MANFFALLIELLKLALPALVLVGGLYWLLQKHYEREDRLRAEQAQKKENRNTEIITPIRLQAYERIVLLLERITPSNLLLRISPAGQTAAEYHRLLLSEIRSEFNHNMSQQVYMSEPAWQQVNHAREEVVKLLNKTFQELPEAARGTDLAKRVLETLLVNEQDPTAQAINTVKQEVRKEFGS</sequence>
<keyword evidence="1" id="KW-0812">Transmembrane</keyword>
<dbReference type="STRING" id="1436961.SAMN05421739_102478"/>
<dbReference type="AlphaFoldDB" id="A0A1I2RV58"/>
<feature type="transmembrane region" description="Helical" evidence="1">
    <location>
        <begin position="6"/>
        <end position="29"/>
    </location>
</feature>
<organism evidence="2 3">
    <name type="scientific">Pontibacter chinhatensis</name>
    <dbReference type="NCBI Taxonomy" id="1436961"/>
    <lineage>
        <taxon>Bacteria</taxon>
        <taxon>Pseudomonadati</taxon>
        <taxon>Bacteroidota</taxon>
        <taxon>Cytophagia</taxon>
        <taxon>Cytophagales</taxon>
        <taxon>Hymenobacteraceae</taxon>
        <taxon>Pontibacter</taxon>
    </lineage>
</organism>
<keyword evidence="1" id="KW-0472">Membrane</keyword>
<keyword evidence="3" id="KW-1185">Reference proteome</keyword>
<dbReference type="EMBL" id="FOOT01000002">
    <property type="protein sequence ID" value="SFG42527.1"/>
    <property type="molecule type" value="Genomic_DNA"/>
</dbReference>
<dbReference type="InterPro" id="IPR057695">
    <property type="entry name" value="DUF7935"/>
</dbReference>
<protein>
    <submittedName>
        <fullName evidence="2">Uncharacterized protein</fullName>
    </submittedName>
</protein>
<dbReference type="RefSeq" id="WP_092099928.1">
    <property type="nucleotide sequence ID" value="NZ_FOOT01000002.1"/>
</dbReference>
<proteinExistence type="predicted"/>
<accession>A0A1I2RV58</accession>
<evidence type="ECO:0000313" key="3">
    <source>
        <dbReference type="Proteomes" id="UP000198724"/>
    </source>
</evidence>